<sequence>MYFSGRVPADSLVGRVILSTRFQPGAVVGVGLTASLFIPVCVVTGGPVVLIALPLLAITALADASYMLLAARSTSLSRRVLVLEPLAARLSEGAWLLALWLLGAPGWAVAVTGALCWMYVLTRMRARQVGLNDLGMTTMGERSVREVVVALGLGACGVIAVAGGGQYAEWTEGVVTIAITAWMLLAALGLLQLVIVVGAALRND</sequence>
<proteinExistence type="predicted"/>
<feature type="transmembrane region" description="Helical" evidence="1">
    <location>
        <begin position="107"/>
        <end position="126"/>
    </location>
</feature>
<dbReference type="EMBL" id="JBHSYS010000001">
    <property type="protein sequence ID" value="MFC6956027.1"/>
    <property type="molecule type" value="Genomic_DNA"/>
</dbReference>
<keyword evidence="1" id="KW-0472">Membrane</keyword>
<dbReference type="Proteomes" id="UP001596470">
    <property type="component" value="Unassembled WGS sequence"/>
</dbReference>
<protein>
    <recommendedName>
        <fullName evidence="4">CDP-diacylglycerol--glycerol-3-phosphate 3-phosphatidyltransferase</fullName>
    </recommendedName>
</protein>
<evidence type="ECO:0008006" key="4">
    <source>
        <dbReference type="Google" id="ProtNLM"/>
    </source>
</evidence>
<accession>A0ABW2D4M7</accession>
<reference evidence="3" key="1">
    <citation type="journal article" date="2019" name="Int. J. Syst. Evol. Microbiol.">
        <title>The Global Catalogue of Microorganisms (GCM) 10K type strain sequencing project: providing services to taxonomists for standard genome sequencing and annotation.</title>
        <authorList>
            <consortium name="The Broad Institute Genomics Platform"/>
            <consortium name="The Broad Institute Genome Sequencing Center for Infectious Disease"/>
            <person name="Wu L."/>
            <person name="Ma J."/>
        </authorList>
    </citation>
    <scope>NUCLEOTIDE SEQUENCE [LARGE SCALE GENOMIC DNA]</scope>
    <source>
        <strain evidence="3">KACC 12634</strain>
    </source>
</reference>
<gene>
    <name evidence="2" type="ORF">ACFQS3_02330</name>
</gene>
<feature type="transmembrane region" description="Helical" evidence="1">
    <location>
        <begin position="51"/>
        <end position="69"/>
    </location>
</feature>
<dbReference type="RefSeq" id="WP_382353278.1">
    <property type="nucleotide sequence ID" value="NZ_JBHMBP010000004.1"/>
</dbReference>
<organism evidence="2 3">
    <name type="scientific">Glycomyces mayteni</name>
    <dbReference type="NCBI Taxonomy" id="543887"/>
    <lineage>
        <taxon>Bacteria</taxon>
        <taxon>Bacillati</taxon>
        <taxon>Actinomycetota</taxon>
        <taxon>Actinomycetes</taxon>
        <taxon>Glycomycetales</taxon>
        <taxon>Glycomycetaceae</taxon>
        <taxon>Glycomyces</taxon>
    </lineage>
</organism>
<feature type="transmembrane region" description="Helical" evidence="1">
    <location>
        <begin position="174"/>
        <end position="201"/>
    </location>
</feature>
<feature type="transmembrane region" description="Helical" evidence="1">
    <location>
        <begin position="147"/>
        <end position="168"/>
    </location>
</feature>
<keyword evidence="1" id="KW-0812">Transmembrane</keyword>
<keyword evidence="3" id="KW-1185">Reference proteome</keyword>
<keyword evidence="1" id="KW-1133">Transmembrane helix</keyword>
<evidence type="ECO:0000313" key="2">
    <source>
        <dbReference type="EMBL" id="MFC6956027.1"/>
    </source>
</evidence>
<comment type="caution">
    <text evidence="2">The sequence shown here is derived from an EMBL/GenBank/DDBJ whole genome shotgun (WGS) entry which is preliminary data.</text>
</comment>
<feature type="transmembrane region" description="Helical" evidence="1">
    <location>
        <begin position="25"/>
        <end position="45"/>
    </location>
</feature>
<evidence type="ECO:0000256" key="1">
    <source>
        <dbReference type="SAM" id="Phobius"/>
    </source>
</evidence>
<name>A0ABW2D4M7_9ACTN</name>
<evidence type="ECO:0000313" key="3">
    <source>
        <dbReference type="Proteomes" id="UP001596470"/>
    </source>
</evidence>